<accession>U2ME48</accession>
<dbReference type="OrthoDB" id="9795554at2"/>
<dbReference type="PANTHER" id="PTHR22901">
    <property type="entry name" value="SIALATE O-ACETYLESTERASE"/>
    <property type="match status" value="1"/>
</dbReference>
<dbReference type="GO" id="GO:0001681">
    <property type="term" value="F:sialate O-acetylesterase activity"/>
    <property type="evidence" value="ECO:0007669"/>
    <property type="project" value="InterPro"/>
</dbReference>
<sequence>MIHCAAIFTDHMLLQRGKPIAVFGTGTAGEPVTVSVPQRHCTVSSAVRQDGTWRVTLPPMPAGTGCTLTVNEQEFSDVAFGEVWLAGGQSNMEFMLKDARNGTAELEQCRNSNVRYFQVPRNTFADDAYTAAWNAARWELPDPETSGTWSAAAYLAAKELAQTQGVPVGIIGCNYGGSSVSCWLPESDLQAHAAGHPYLQDYADAAAGKTDAEMIAEYDEYVAYHTAWESRMQKCYQEDSNMPWDEIIRRCGENRYPGPLGIKSPYRPAGMYHTMLQRVVPYTIRGFFYYQGENDEIRPDTYGTLLTMLIARWRQDFEDVQLPFILVQLPMHTYADTPENGAWSRLREAQMQVYQTVKHTGIAVILDCGEYCNIHPVDKHPVGHRLALQARQLVYGERELEAFGPIFRSFVVEGSTLTVFFSHAAQGMEWHGEPCGFQIAGADGVYHDARAVLDGDTVRLTAAEVPAPAAARYNWVNYGAVTLFGKNGIPAAPFRTEASPLPLTAVCE</sequence>
<evidence type="ECO:0000256" key="1">
    <source>
        <dbReference type="ARBA" id="ARBA00022801"/>
    </source>
</evidence>
<dbReference type="STRING" id="411473.RUMCAL_00057"/>
<dbReference type="SUPFAM" id="SSF52266">
    <property type="entry name" value="SGNH hydrolase"/>
    <property type="match status" value="1"/>
</dbReference>
<keyword evidence="1" id="KW-0378">Hydrolase</keyword>
<proteinExistence type="predicted"/>
<comment type="caution">
    <text evidence="3">The sequence shown here is derived from an EMBL/GenBank/DDBJ whole genome shotgun (WGS) entry which is preliminary data.</text>
</comment>
<dbReference type="InterPro" id="IPR039329">
    <property type="entry name" value="SIAE"/>
</dbReference>
<dbReference type="RefSeq" id="WP_021680295.1">
    <property type="nucleotide sequence ID" value="NZ_KI260286.1"/>
</dbReference>
<dbReference type="InterPro" id="IPR005181">
    <property type="entry name" value="SASA"/>
</dbReference>
<evidence type="ECO:0000313" key="4">
    <source>
        <dbReference type="Proteomes" id="UP000016662"/>
    </source>
</evidence>
<dbReference type="Pfam" id="PF03629">
    <property type="entry name" value="SASA"/>
    <property type="match status" value="1"/>
</dbReference>
<dbReference type="HOGENOM" id="CLU_015150_0_0_9"/>
<dbReference type="EMBL" id="AWVF01000010">
    <property type="protein sequence ID" value="ERJ97553.1"/>
    <property type="molecule type" value="Genomic_DNA"/>
</dbReference>
<dbReference type="InterPro" id="IPR036514">
    <property type="entry name" value="SGNH_hydro_sf"/>
</dbReference>
<feature type="domain" description="Sialate O-acetylesterase" evidence="2">
    <location>
        <begin position="270"/>
        <end position="356"/>
    </location>
</feature>
<dbReference type="Proteomes" id="UP000016662">
    <property type="component" value="Unassembled WGS sequence"/>
</dbReference>
<gene>
    <name evidence="3" type="ORF">RUMCAL_00057</name>
</gene>
<dbReference type="AlphaFoldDB" id="U2ME48"/>
<dbReference type="PANTHER" id="PTHR22901:SF0">
    <property type="entry name" value="SIALATE O-ACETYLESTERASE"/>
    <property type="match status" value="1"/>
</dbReference>
<reference evidence="3 4" key="1">
    <citation type="submission" date="2013-07" db="EMBL/GenBank/DDBJ databases">
        <authorList>
            <person name="Weinstock G."/>
            <person name="Sodergren E."/>
            <person name="Wylie T."/>
            <person name="Fulton L."/>
            <person name="Fulton R."/>
            <person name="Fronick C."/>
            <person name="O'Laughlin M."/>
            <person name="Godfrey J."/>
            <person name="Miner T."/>
            <person name="Herter B."/>
            <person name="Appelbaum E."/>
            <person name="Cordes M."/>
            <person name="Lek S."/>
            <person name="Wollam A."/>
            <person name="Pepin K.H."/>
            <person name="Palsikar V.B."/>
            <person name="Mitreva M."/>
            <person name="Wilson R.K."/>
        </authorList>
    </citation>
    <scope>NUCLEOTIDE SEQUENCE [LARGE SCALE GENOMIC DNA]</scope>
    <source>
        <strain evidence="3 4">ATCC 27760</strain>
    </source>
</reference>
<dbReference type="PATRIC" id="fig|411473.3.peg.50"/>
<dbReference type="eggNOG" id="COG2755">
    <property type="taxonomic scope" value="Bacteria"/>
</dbReference>
<dbReference type="GO" id="GO:0005975">
    <property type="term" value="P:carbohydrate metabolic process"/>
    <property type="evidence" value="ECO:0007669"/>
    <property type="project" value="TreeGrafter"/>
</dbReference>
<organism evidence="3 4">
    <name type="scientific">Ruminococcus callidus ATCC 27760</name>
    <dbReference type="NCBI Taxonomy" id="411473"/>
    <lineage>
        <taxon>Bacteria</taxon>
        <taxon>Bacillati</taxon>
        <taxon>Bacillota</taxon>
        <taxon>Clostridia</taxon>
        <taxon>Eubacteriales</taxon>
        <taxon>Oscillospiraceae</taxon>
        <taxon>Ruminococcus</taxon>
    </lineage>
</organism>
<evidence type="ECO:0000259" key="2">
    <source>
        <dbReference type="Pfam" id="PF03629"/>
    </source>
</evidence>
<evidence type="ECO:0000313" key="3">
    <source>
        <dbReference type="EMBL" id="ERJ97553.1"/>
    </source>
</evidence>
<protein>
    <recommendedName>
        <fullName evidence="2">Sialate O-acetylesterase domain-containing protein</fullName>
    </recommendedName>
</protein>
<name>U2ME48_9FIRM</name>
<dbReference type="Gene3D" id="3.40.50.1110">
    <property type="entry name" value="SGNH hydrolase"/>
    <property type="match status" value="1"/>
</dbReference>
<keyword evidence="4" id="KW-1185">Reference proteome</keyword>